<reference evidence="1" key="1">
    <citation type="submission" date="2022-08" db="UniProtKB">
        <authorList>
            <consortium name="EnsemblMetazoa"/>
        </authorList>
    </citation>
    <scope>IDENTIFICATION</scope>
    <source>
        <strain evidence="1">05x7-T-G4-1.051#20</strain>
    </source>
</reference>
<evidence type="ECO:0000313" key="2">
    <source>
        <dbReference type="Proteomes" id="UP000005408"/>
    </source>
</evidence>
<dbReference type="AlphaFoldDB" id="A0A8W8KF98"/>
<dbReference type="EnsemblMetazoa" id="G23653.1">
    <property type="protein sequence ID" value="G23653.1:cds"/>
    <property type="gene ID" value="G23653"/>
</dbReference>
<keyword evidence="2" id="KW-1185">Reference proteome</keyword>
<sequence length="146" mass="16488">MKVPVSIPRVLNKRVGWLETEHGISTPVGYGTLHVIAKTVQTFLFPGNREFCKYIQHPDWLQENAMTLENNTDMKNRRESRVSLVSMDRKYSIISNASLKPSQQSPQTVPLCNLCQGLTKQGSMESDWVTIGVFSASFMQIPCQGR</sequence>
<evidence type="ECO:0000313" key="1">
    <source>
        <dbReference type="EnsemblMetazoa" id="G23653.1:cds"/>
    </source>
</evidence>
<protein>
    <submittedName>
        <fullName evidence="1">Uncharacterized protein</fullName>
    </submittedName>
</protein>
<dbReference type="Proteomes" id="UP000005408">
    <property type="component" value="Unassembled WGS sequence"/>
</dbReference>
<accession>A0A8W8KF98</accession>
<proteinExistence type="predicted"/>
<organism evidence="1 2">
    <name type="scientific">Magallana gigas</name>
    <name type="common">Pacific oyster</name>
    <name type="synonym">Crassostrea gigas</name>
    <dbReference type="NCBI Taxonomy" id="29159"/>
    <lineage>
        <taxon>Eukaryota</taxon>
        <taxon>Metazoa</taxon>
        <taxon>Spiralia</taxon>
        <taxon>Lophotrochozoa</taxon>
        <taxon>Mollusca</taxon>
        <taxon>Bivalvia</taxon>
        <taxon>Autobranchia</taxon>
        <taxon>Pteriomorphia</taxon>
        <taxon>Ostreida</taxon>
        <taxon>Ostreoidea</taxon>
        <taxon>Ostreidae</taxon>
        <taxon>Magallana</taxon>
    </lineage>
</organism>
<name>A0A8W8KF98_MAGGI</name>